<gene>
    <name evidence="5" type="ORF">KIH39_22820</name>
</gene>
<keyword evidence="2" id="KW-0238">DNA-binding</keyword>
<feature type="domain" description="HTH cro/C1-type" evidence="4">
    <location>
        <begin position="16"/>
        <end position="70"/>
    </location>
</feature>
<sequence length="76" mass="8795">MNLDDQEFLRLLGSRIREVREKKGWTQAELAEKCQLHRTFIGSVERGERNLSLLNLRLIARNLRISLSTLFSSGPI</sequence>
<keyword evidence="6" id="KW-1185">Reference proteome</keyword>
<dbReference type="GO" id="GO:0003677">
    <property type="term" value="F:DNA binding"/>
    <property type="evidence" value="ECO:0007669"/>
    <property type="project" value="UniProtKB-KW"/>
</dbReference>
<evidence type="ECO:0000256" key="2">
    <source>
        <dbReference type="ARBA" id="ARBA00023125"/>
    </source>
</evidence>
<dbReference type="PANTHER" id="PTHR46797">
    <property type="entry name" value="HTH-TYPE TRANSCRIPTIONAL REGULATOR"/>
    <property type="match status" value="1"/>
</dbReference>
<dbReference type="GO" id="GO:0005829">
    <property type="term" value="C:cytosol"/>
    <property type="evidence" value="ECO:0007669"/>
    <property type="project" value="TreeGrafter"/>
</dbReference>
<dbReference type="SMART" id="SM00530">
    <property type="entry name" value="HTH_XRE"/>
    <property type="match status" value="1"/>
</dbReference>
<dbReference type="KEGG" id="tsph:KIH39_22820"/>
<keyword evidence="1" id="KW-0805">Transcription regulation</keyword>
<evidence type="ECO:0000256" key="1">
    <source>
        <dbReference type="ARBA" id="ARBA00023015"/>
    </source>
</evidence>
<dbReference type="RefSeq" id="WP_213495749.1">
    <property type="nucleotide sequence ID" value="NZ_CP074694.1"/>
</dbReference>
<dbReference type="InterPro" id="IPR010982">
    <property type="entry name" value="Lambda_DNA-bd_dom_sf"/>
</dbReference>
<keyword evidence="3" id="KW-0804">Transcription</keyword>
<accession>A0A8E6B4B0</accession>
<proteinExistence type="predicted"/>
<dbReference type="GO" id="GO:0003700">
    <property type="term" value="F:DNA-binding transcription factor activity"/>
    <property type="evidence" value="ECO:0007669"/>
    <property type="project" value="TreeGrafter"/>
</dbReference>
<evidence type="ECO:0000259" key="4">
    <source>
        <dbReference type="PROSITE" id="PS50943"/>
    </source>
</evidence>
<dbReference type="PROSITE" id="PS50943">
    <property type="entry name" value="HTH_CROC1"/>
    <property type="match status" value="1"/>
</dbReference>
<dbReference type="AlphaFoldDB" id="A0A8E6B4B0"/>
<organism evidence="5 6">
    <name type="scientific">Telmatocola sphagniphila</name>
    <dbReference type="NCBI Taxonomy" id="1123043"/>
    <lineage>
        <taxon>Bacteria</taxon>
        <taxon>Pseudomonadati</taxon>
        <taxon>Planctomycetota</taxon>
        <taxon>Planctomycetia</taxon>
        <taxon>Gemmatales</taxon>
        <taxon>Gemmataceae</taxon>
    </lineage>
</organism>
<dbReference type="EMBL" id="CP074694">
    <property type="protein sequence ID" value="QVL31647.1"/>
    <property type="molecule type" value="Genomic_DNA"/>
</dbReference>
<dbReference type="Gene3D" id="1.10.260.40">
    <property type="entry name" value="lambda repressor-like DNA-binding domains"/>
    <property type="match status" value="1"/>
</dbReference>
<dbReference type="Proteomes" id="UP000676194">
    <property type="component" value="Chromosome"/>
</dbReference>
<dbReference type="Pfam" id="PF01381">
    <property type="entry name" value="HTH_3"/>
    <property type="match status" value="1"/>
</dbReference>
<protein>
    <submittedName>
        <fullName evidence="5">Helix-turn-helix transcriptional regulator</fullName>
    </submittedName>
</protein>
<evidence type="ECO:0000313" key="6">
    <source>
        <dbReference type="Proteomes" id="UP000676194"/>
    </source>
</evidence>
<dbReference type="CDD" id="cd00093">
    <property type="entry name" value="HTH_XRE"/>
    <property type="match status" value="1"/>
</dbReference>
<dbReference type="InterPro" id="IPR001387">
    <property type="entry name" value="Cro/C1-type_HTH"/>
</dbReference>
<dbReference type="InterPro" id="IPR050807">
    <property type="entry name" value="TransReg_Diox_bact_type"/>
</dbReference>
<reference evidence="5" key="1">
    <citation type="submission" date="2021-05" db="EMBL/GenBank/DDBJ databases">
        <title>Complete genome sequence of the cellulolytic planctomycete Telmatocola sphagniphila SP2T and characterization of the first cellulase from planctomycetes.</title>
        <authorList>
            <person name="Rakitin A.L."/>
            <person name="Beletsky A.V."/>
            <person name="Naumoff D.G."/>
            <person name="Kulichevskaya I.S."/>
            <person name="Mardanov A.V."/>
            <person name="Ravin N.V."/>
            <person name="Dedysh S.N."/>
        </authorList>
    </citation>
    <scope>NUCLEOTIDE SEQUENCE</scope>
    <source>
        <strain evidence="5">SP2T</strain>
    </source>
</reference>
<evidence type="ECO:0000256" key="3">
    <source>
        <dbReference type="ARBA" id="ARBA00023163"/>
    </source>
</evidence>
<evidence type="ECO:0000313" key="5">
    <source>
        <dbReference type="EMBL" id="QVL31647.1"/>
    </source>
</evidence>
<dbReference type="SUPFAM" id="SSF47413">
    <property type="entry name" value="lambda repressor-like DNA-binding domains"/>
    <property type="match status" value="1"/>
</dbReference>
<name>A0A8E6B4B0_9BACT</name>
<dbReference type="PANTHER" id="PTHR46797:SF23">
    <property type="entry name" value="HTH-TYPE TRANSCRIPTIONAL REGULATOR SUTR"/>
    <property type="match status" value="1"/>
</dbReference>